<comment type="caution">
    <text evidence="1">The sequence shown here is derived from an EMBL/GenBank/DDBJ whole genome shotgun (WGS) entry which is preliminary data.</text>
</comment>
<reference evidence="1" key="1">
    <citation type="submission" date="2021-06" db="EMBL/GenBank/DDBJ databases">
        <authorList>
            <person name="Arsene-Ploetze F."/>
        </authorList>
    </citation>
    <scope>NUCLEOTIDE SEQUENCE</scope>
    <source>
        <strain evidence="1">SBRY1</strain>
    </source>
</reference>
<protein>
    <submittedName>
        <fullName evidence="1">Uncharacterized protein</fullName>
    </submittedName>
</protein>
<organism evidence="1 2">
    <name type="scientific">Actinacidiphila bryophytorum</name>
    <dbReference type="NCBI Taxonomy" id="1436133"/>
    <lineage>
        <taxon>Bacteria</taxon>
        <taxon>Bacillati</taxon>
        <taxon>Actinomycetota</taxon>
        <taxon>Actinomycetes</taxon>
        <taxon>Kitasatosporales</taxon>
        <taxon>Streptomycetaceae</taxon>
        <taxon>Actinacidiphila</taxon>
    </lineage>
</organism>
<accession>A0A9W4H268</accession>
<dbReference type="AlphaFoldDB" id="A0A9W4H268"/>
<name>A0A9W4H268_9ACTN</name>
<keyword evidence="2" id="KW-1185">Reference proteome</keyword>
<dbReference type="EMBL" id="CAJVAX010000018">
    <property type="protein sequence ID" value="CAG7645027.1"/>
    <property type="molecule type" value="Genomic_DNA"/>
</dbReference>
<proteinExistence type="predicted"/>
<dbReference type="Proteomes" id="UP001153328">
    <property type="component" value="Unassembled WGS sequence"/>
</dbReference>
<evidence type="ECO:0000313" key="2">
    <source>
        <dbReference type="Proteomes" id="UP001153328"/>
    </source>
</evidence>
<evidence type="ECO:0000313" key="1">
    <source>
        <dbReference type="EMBL" id="CAG7645027.1"/>
    </source>
</evidence>
<sequence>MAYRGLIASFWGGVADAAEAKEDLMPEEVNPESAETEATETEEVEVVAHELGEEGVVEPDWCVTNNSSEL</sequence>
<gene>
    <name evidence="1" type="ORF">SBRY_40052</name>
</gene>